<evidence type="ECO:0000313" key="2">
    <source>
        <dbReference type="EMBL" id="QDT52299.1"/>
    </source>
</evidence>
<dbReference type="Proteomes" id="UP000315700">
    <property type="component" value="Chromosome"/>
</dbReference>
<proteinExistence type="predicted"/>
<accession>A0A517S843</accession>
<dbReference type="KEGG" id="ccos:Pan44_03080"/>
<dbReference type="AlphaFoldDB" id="A0A517S843"/>
<dbReference type="Gene3D" id="3.80.10.10">
    <property type="entry name" value="Ribonuclease Inhibitor"/>
    <property type="match status" value="1"/>
</dbReference>
<reference evidence="2 3" key="1">
    <citation type="submission" date="2019-02" db="EMBL/GenBank/DDBJ databases">
        <title>Deep-cultivation of Planctomycetes and their phenomic and genomic characterization uncovers novel biology.</title>
        <authorList>
            <person name="Wiegand S."/>
            <person name="Jogler M."/>
            <person name="Boedeker C."/>
            <person name="Pinto D."/>
            <person name="Vollmers J."/>
            <person name="Rivas-Marin E."/>
            <person name="Kohn T."/>
            <person name="Peeters S.H."/>
            <person name="Heuer A."/>
            <person name="Rast P."/>
            <person name="Oberbeckmann S."/>
            <person name="Bunk B."/>
            <person name="Jeske O."/>
            <person name="Meyerdierks A."/>
            <person name="Storesund J.E."/>
            <person name="Kallscheuer N."/>
            <person name="Luecker S."/>
            <person name="Lage O.M."/>
            <person name="Pohl T."/>
            <person name="Merkel B.J."/>
            <person name="Hornburger P."/>
            <person name="Mueller R.-W."/>
            <person name="Bruemmer F."/>
            <person name="Labrenz M."/>
            <person name="Spormann A.M."/>
            <person name="Op den Camp H."/>
            <person name="Overmann J."/>
            <person name="Amann R."/>
            <person name="Jetten M.S.M."/>
            <person name="Mascher T."/>
            <person name="Medema M.H."/>
            <person name="Devos D.P."/>
            <person name="Kaster A.-K."/>
            <person name="Ovreas L."/>
            <person name="Rohde M."/>
            <person name="Galperin M.Y."/>
            <person name="Jogler C."/>
        </authorList>
    </citation>
    <scope>NUCLEOTIDE SEQUENCE [LARGE SCALE GENOMIC DNA]</scope>
    <source>
        <strain evidence="2 3">Pan44</strain>
    </source>
</reference>
<gene>
    <name evidence="2" type="ORF">Pan44_03080</name>
</gene>
<sequence length="274" mass="29802" precursor="true">MRICLASALFHILAGCSSQTTAPASSQTATPKPPAEYEISYGDGLLATGIVVEDDVSEIEEYTSGKLTFLTSTFHVTGPRNAQNIAYVTSHETPSPGIDVALIEQSTPRAAAVVFNSPVIYKLAIVDWTAERFKEMPADACQGVRFLKLKNCELDESTLQKSATLPRLEGLWLTLCKVPGGKLGPIVKGLQNRLTILSLFHSGFEDDASASVNELQKLQVLGVSESGITDRFFERLQIPVLKYLEVGYGGPPSPSVERELRRRIPTIEEVAHAQ</sequence>
<feature type="chain" id="PRO_5021891966" description="Leucine Rich repeats (2 copies)" evidence="1">
    <location>
        <begin position="23"/>
        <end position="274"/>
    </location>
</feature>
<dbReference type="EMBL" id="CP036271">
    <property type="protein sequence ID" value="QDT52299.1"/>
    <property type="molecule type" value="Genomic_DNA"/>
</dbReference>
<dbReference type="InParanoid" id="A0A517S843"/>
<keyword evidence="1" id="KW-0732">Signal</keyword>
<evidence type="ECO:0000313" key="3">
    <source>
        <dbReference type="Proteomes" id="UP000315700"/>
    </source>
</evidence>
<protein>
    <recommendedName>
        <fullName evidence="4">Leucine Rich repeats (2 copies)</fullName>
    </recommendedName>
</protein>
<evidence type="ECO:0000256" key="1">
    <source>
        <dbReference type="SAM" id="SignalP"/>
    </source>
</evidence>
<feature type="signal peptide" evidence="1">
    <location>
        <begin position="1"/>
        <end position="22"/>
    </location>
</feature>
<dbReference type="RefSeq" id="WP_145026565.1">
    <property type="nucleotide sequence ID" value="NZ_CP036271.1"/>
</dbReference>
<dbReference type="PROSITE" id="PS51257">
    <property type="entry name" value="PROKAR_LIPOPROTEIN"/>
    <property type="match status" value="1"/>
</dbReference>
<evidence type="ECO:0008006" key="4">
    <source>
        <dbReference type="Google" id="ProtNLM"/>
    </source>
</evidence>
<keyword evidence="3" id="KW-1185">Reference proteome</keyword>
<organism evidence="2 3">
    <name type="scientific">Caulifigura coniformis</name>
    <dbReference type="NCBI Taxonomy" id="2527983"/>
    <lineage>
        <taxon>Bacteria</taxon>
        <taxon>Pseudomonadati</taxon>
        <taxon>Planctomycetota</taxon>
        <taxon>Planctomycetia</taxon>
        <taxon>Planctomycetales</taxon>
        <taxon>Planctomycetaceae</taxon>
        <taxon>Caulifigura</taxon>
    </lineage>
</organism>
<dbReference type="SUPFAM" id="SSF52047">
    <property type="entry name" value="RNI-like"/>
    <property type="match status" value="1"/>
</dbReference>
<name>A0A517S843_9PLAN</name>
<dbReference type="InterPro" id="IPR032675">
    <property type="entry name" value="LRR_dom_sf"/>
</dbReference>